<dbReference type="PROSITE" id="PS01360">
    <property type="entry name" value="ZF_MYND_1"/>
    <property type="match status" value="1"/>
</dbReference>
<proteinExistence type="predicted"/>
<keyword evidence="3" id="KW-0862">Zinc</keyword>
<dbReference type="EMBL" id="GL377313">
    <property type="protein sequence ID" value="EFI92161.1"/>
    <property type="molecule type" value="Genomic_DNA"/>
</dbReference>
<dbReference type="eggNOG" id="ENOG502SF41">
    <property type="taxonomic scope" value="Eukaryota"/>
</dbReference>
<keyword evidence="1" id="KW-0479">Metal-binding</keyword>
<dbReference type="PROSITE" id="PS50865">
    <property type="entry name" value="ZF_MYND_2"/>
    <property type="match status" value="1"/>
</dbReference>
<dbReference type="AlphaFoldDB" id="D8QI34"/>
<dbReference type="OMA" id="PKQRGYR"/>
<dbReference type="Pfam" id="PF01753">
    <property type="entry name" value="zf-MYND"/>
    <property type="match status" value="1"/>
</dbReference>
<dbReference type="InterPro" id="IPR002893">
    <property type="entry name" value="Znf_MYND"/>
</dbReference>
<keyword evidence="7" id="KW-1185">Reference proteome</keyword>
<evidence type="ECO:0000259" key="5">
    <source>
        <dbReference type="PROSITE" id="PS50865"/>
    </source>
</evidence>
<name>D8QI34_SCHCM</name>
<evidence type="ECO:0000256" key="2">
    <source>
        <dbReference type="ARBA" id="ARBA00022771"/>
    </source>
</evidence>
<dbReference type="GO" id="GO:0008270">
    <property type="term" value="F:zinc ion binding"/>
    <property type="evidence" value="ECO:0007669"/>
    <property type="project" value="UniProtKB-KW"/>
</dbReference>
<dbReference type="HOGENOM" id="CLU_094262_1_0_1"/>
<organism evidence="7">
    <name type="scientific">Schizophyllum commune (strain H4-8 / FGSC 9210)</name>
    <name type="common">Split gill fungus</name>
    <dbReference type="NCBI Taxonomy" id="578458"/>
    <lineage>
        <taxon>Eukaryota</taxon>
        <taxon>Fungi</taxon>
        <taxon>Dikarya</taxon>
        <taxon>Basidiomycota</taxon>
        <taxon>Agaricomycotina</taxon>
        <taxon>Agaricomycetes</taxon>
        <taxon>Agaricomycetidae</taxon>
        <taxon>Agaricales</taxon>
        <taxon>Schizophyllaceae</taxon>
        <taxon>Schizophyllum</taxon>
    </lineage>
</organism>
<dbReference type="VEuPathDB" id="FungiDB:SCHCODRAFT_02642599"/>
<dbReference type="SUPFAM" id="SSF144232">
    <property type="entry name" value="HIT/MYND zinc finger-like"/>
    <property type="match status" value="1"/>
</dbReference>
<protein>
    <recommendedName>
        <fullName evidence="5">MYND-type domain-containing protein</fullName>
    </recommendedName>
</protein>
<keyword evidence="2 4" id="KW-0863">Zinc-finger</keyword>
<sequence>MAAVYAQPMVPYGHGPSAHHASSSSHHHASRRDRGYRVCDQCGRPETPTASRFRLCGGCMTTQYCSQDCQKNHWPAHKPICQHTQGALKSQASAAPSPSENIAKNLRKFTSAHEALLTWAGFQALQLKRMPSNVRHKALLIQLSSRPHAESHRRLKMSSARLVSRDYVNDPLVQADIQRRDERCRREGGIGAAVVILEAEGVSQVMPVEVDSPADIAWDSRDDWQGVLYHFIDIGRTDFAQVLAAGMLGRGPGSVSALR</sequence>
<dbReference type="InParanoid" id="D8QI34"/>
<accession>D8QI34</accession>
<evidence type="ECO:0000256" key="4">
    <source>
        <dbReference type="PROSITE-ProRule" id="PRU00134"/>
    </source>
</evidence>
<evidence type="ECO:0000313" key="6">
    <source>
        <dbReference type="EMBL" id="EFI92161.1"/>
    </source>
</evidence>
<dbReference type="Proteomes" id="UP000007431">
    <property type="component" value="Unassembled WGS sequence"/>
</dbReference>
<evidence type="ECO:0000256" key="1">
    <source>
        <dbReference type="ARBA" id="ARBA00022723"/>
    </source>
</evidence>
<gene>
    <name evidence="6" type="ORF">SCHCODRAFT_238001</name>
</gene>
<evidence type="ECO:0000313" key="7">
    <source>
        <dbReference type="Proteomes" id="UP000007431"/>
    </source>
</evidence>
<dbReference type="Gene3D" id="6.10.140.2220">
    <property type="match status" value="1"/>
</dbReference>
<reference evidence="6 7" key="1">
    <citation type="journal article" date="2010" name="Nat. Biotechnol.">
        <title>Genome sequence of the model mushroom Schizophyllum commune.</title>
        <authorList>
            <person name="Ohm R.A."/>
            <person name="de Jong J.F."/>
            <person name="Lugones L.G."/>
            <person name="Aerts A."/>
            <person name="Kothe E."/>
            <person name="Stajich J.E."/>
            <person name="de Vries R.P."/>
            <person name="Record E."/>
            <person name="Levasseur A."/>
            <person name="Baker S.E."/>
            <person name="Bartholomew K.A."/>
            <person name="Coutinho P.M."/>
            <person name="Erdmann S."/>
            <person name="Fowler T.J."/>
            <person name="Gathman A.C."/>
            <person name="Lombard V."/>
            <person name="Henrissat B."/>
            <person name="Knabe N."/>
            <person name="Kuees U."/>
            <person name="Lilly W.W."/>
            <person name="Lindquist E."/>
            <person name="Lucas S."/>
            <person name="Magnuson J.K."/>
            <person name="Piumi F."/>
            <person name="Raudaskoski M."/>
            <person name="Salamov A."/>
            <person name="Schmutz J."/>
            <person name="Schwarze F.W.M.R."/>
            <person name="vanKuyk P.A."/>
            <person name="Horton J.S."/>
            <person name="Grigoriev I.V."/>
            <person name="Woesten H.A.B."/>
        </authorList>
    </citation>
    <scope>NUCLEOTIDE SEQUENCE [LARGE SCALE GENOMIC DNA]</scope>
    <source>
        <strain evidence="7">H4-8 / FGSC 9210</strain>
    </source>
</reference>
<evidence type="ECO:0000256" key="3">
    <source>
        <dbReference type="ARBA" id="ARBA00022833"/>
    </source>
</evidence>
<feature type="domain" description="MYND-type" evidence="5">
    <location>
        <begin position="39"/>
        <end position="81"/>
    </location>
</feature>